<evidence type="ECO:0000313" key="3">
    <source>
        <dbReference type="Proteomes" id="UP000008068"/>
    </source>
</evidence>
<evidence type="ECO:0000313" key="2">
    <source>
        <dbReference type="EMBL" id="EGT38480.1"/>
    </source>
</evidence>
<dbReference type="InterPro" id="IPR001810">
    <property type="entry name" value="F-box_dom"/>
</dbReference>
<sequence length="335" mass="38966">MVLFILAPPLFYLNKCLFLCKYLNLPRTTPPKRKFPILKLPFVAQKHVLWMLELKDLVPLSFLSKRSKRMIKLALPPKKAQYDCTICSNEVLTIKITSRFGSYTGSEPNLDHILDLLSYPSIQVFVYGGSAITKAAEWMETHQHCVKKVSFSVPPRHPGMSSEFVNPFTELNAQSELVICSKEEILIENPDISLMQIIWGLECRRLRLTSEKSSIIFLANFILFDWIFGINYESSIIEQLIFELRESGEIEWKPENPGEKREEEWEHPIYGTINVWYRLRGYKETKEAILFKVHHDGKQLMVLNIQRVFGIVDRKESTTRDRPAFCKYACVLLDT</sequence>
<dbReference type="EMBL" id="GL379958">
    <property type="protein sequence ID" value="EGT38480.1"/>
    <property type="molecule type" value="Genomic_DNA"/>
</dbReference>
<dbReference type="AlphaFoldDB" id="G0NVN5"/>
<dbReference type="InParanoid" id="G0NVN5"/>
<dbReference type="HOGENOM" id="CLU_081940_0_0_1"/>
<evidence type="ECO:0000259" key="1">
    <source>
        <dbReference type="PROSITE" id="PS50181"/>
    </source>
</evidence>
<dbReference type="PROSITE" id="PS50181">
    <property type="entry name" value="FBOX"/>
    <property type="match status" value="1"/>
</dbReference>
<reference evidence="3" key="1">
    <citation type="submission" date="2011-07" db="EMBL/GenBank/DDBJ databases">
        <authorList>
            <consortium name="Caenorhabditis brenneri Sequencing and Analysis Consortium"/>
            <person name="Wilson R.K."/>
        </authorList>
    </citation>
    <scope>NUCLEOTIDE SEQUENCE [LARGE SCALE GENOMIC DNA]</scope>
    <source>
        <strain evidence="3">PB2801</strain>
    </source>
</reference>
<keyword evidence="3" id="KW-1185">Reference proteome</keyword>
<dbReference type="Proteomes" id="UP000008068">
    <property type="component" value="Unassembled WGS sequence"/>
</dbReference>
<organism evidence="3">
    <name type="scientific">Caenorhabditis brenneri</name>
    <name type="common">Nematode worm</name>
    <dbReference type="NCBI Taxonomy" id="135651"/>
    <lineage>
        <taxon>Eukaryota</taxon>
        <taxon>Metazoa</taxon>
        <taxon>Ecdysozoa</taxon>
        <taxon>Nematoda</taxon>
        <taxon>Chromadorea</taxon>
        <taxon>Rhabditida</taxon>
        <taxon>Rhabditina</taxon>
        <taxon>Rhabditomorpha</taxon>
        <taxon>Rhabditoidea</taxon>
        <taxon>Rhabditidae</taxon>
        <taxon>Peloderinae</taxon>
        <taxon>Caenorhabditis</taxon>
    </lineage>
</organism>
<proteinExistence type="predicted"/>
<accession>G0NVN5</accession>
<protein>
    <recommendedName>
        <fullName evidence="1">F-box domain-containing protein</fullName>
    </recommendedName>
</protein>
<gene>
    <name evidence="2" type="ORF">CAEBREN_11005</name>
</gene>
<name>G0NVN5_CAEBE</name>
<feature type="domain" description="F-box" evidence="1">
    <location>
        <begin position="34"/>
        <end position="72"/>
    </location>
</feature>